<evidence type="ECO:0000313" key="2">
    <source>
        <dbReference type="Proteomes" id="UP000694865"/>
    </source>
</evidence>
<accession>A0ABM0GWT4</accession>
<gene>
    <name evidence="3" type="primary">LOC100373984</name>
</gene>
<feature type="region of interest" description="Disordered" evidence="1">
    <location>
        <begin position="40"/>
        <end position="63"/>
    </location>
</feature>
<dbReference type="GeneID" id="100373984"/>
<proteinExistence type="predicted"/>
<reference evidence="3" key="1">
    <citation type="submission" date="2025-08" db="UniProtKB">
        <authorList>
            <consortium name="RefSeq"/>
        </authorList>
    </citation>
    <scope>IDENTIFICATION</scope>
    <source>
        <tissue evidence="3">Testes</tissue>
    </source>
</reference>
<dbReference type="Proteomes" id="UP000694865">
    <property type="component" value="Unplaced"/>
</dbReference>
<dbReference type="Pfam" id="PF00836">
    <property type="entry name" value="Stathmin"/>
    <property type="match status" value="1"/>
</dbReference>
<keyword evidence="2" id="KW-1185">Reference proteome</keyword>
<evidence type="ECO:0000313" key="3">
    <source>
        <dbReference type="RefSeq" id="XP_002739069.1"/>
    </source>
</evidence>
<sequence length="146" mass="16534">MAEPIITEPLKSPSGMSFDLTFDIEEENRSKSNVPKRLSQLMMEKENKTPVSPEELDEKLKKAEERRKEQEKARLERIHAREEECRKITEKFGTLLAQDGKLEGEEDGENVKAMSIKQAATVIHNVTQGLNKMGANLKHDTSAPSE</sequence>
<name>A0ABM0GWT4_SACKO</name>
<dbReference type="RefSeq" id="XP_002739069.1">
    <property type="nucleotide sequence ID" value="XM_002739023.2"/>
</dbReference>
<evidence type="ECO:0000256" key="1">
    <source>
        <dbReference type="SAM" id="MobiDB-lite"/>
    </source>
</evidence>
<organism evidence="2 3">
    <name type="scientific">Saccoglossus kowalevskii</name>
    <name type="common">Acorn worm</name>
    <dbReference type="NCBI Taxonomy" id="10224"/>
    <lineage>
        <taxon>Eukaryota</taxon>
        <taxon>Metazoa</taxon>
        <taxon>Hemichordata</taxon>
        <taxon>Enteropneusta</taxon>
        <taxon>Harrimaniidae</taxon>
        <taxon>Saccoglossus</taxon>
    </lineage>
</organism>
<dbReference type="InterPro" id="IPR000956">
    <property type="entry name" value="Stathmin_fam"/>
</dbReference>
<protein>
    <submittedName>
        <fullName evidence="3">Eukaryotic translation initiation factor 3 subunit A-like</fullName>
    </submittedName>
</protein>